<name>A0ABN7RRT6_OIKDI</name>
<organism evidence="2 3">
    <name type="scientific">Oikopleura dioica</name>
    <name type="common">Tunicate</name>
    <dbReference type="NCBI Taxonomy" id="34765"/>
    <lineage>
        <taxon>Eukaryota</taxon>
        <taxon>Metazoa</taxon>
        <taxon>Chordata</taxon>
        <taxon>Tunicata</taxon>
        <taxon>Appendicularia</taxon>
        <taxon>Copelata</taxon>
        <taxon>Oikopleuridae</taxon>
        <taxon>Oikopleura</taxon>
    </lineage>
</organism>
<dbReference type="InterPro" id="IPR001870">
    <property type="entry name" value="B30.2/SPRY"/>
</dbReference>
<dbReference type="SUPFAM" id="SSF49899">
    <property type="entry name" value="Concanavalin A-like lectins/glucanases"/>
    <property type="match status" value="1"/>
</dbReference>
<gene>
    <name evidence="2" type="ORF">OKIOD_LOCUS2223</name>
</gene>
<dbReference type="InterPro" id="IPR013320">
    <property type="entry name" value="ConA-like_dom_sf"/>
</dbReference>
<dbReference type="PROSITE" id="PS50188">
    <property type="entry name" value="B302_SPRY"/>
    <property type="match status" value="1"/>
</dbReference>
<evidence type="ECO:0000313" key="3">
    <source>
        <dbReference type="Proteomes" id="UP001158576"/>
    </source>
</evidence>
<feature type="domain" description="B30.2/SPRY" evidence="1">
    <location>
        <begin position="49"/>
        <end position="239"/>
    </location>
</feature>
<accession>A0ABN7RRT6</accession>
<reference evidence="2 3" key="1">
    <citation type="submission" date="2021-04" db="EMBL/GenBank/DDBJ databases">
        <authorList>
            <person name="Bliznina A."/>
        </authorList>
    </citation>
    <scope>NUCLEOTIDE SEQUENCE [LARGE SCALE GENOMIC DNA]</scope>
</reference>
<dbReference type="EMBL" id="OU015568">
    <property type="protein sequence ID" value="CAG5084532.1"/>
    <property type="molecule type" value="Genomic_DNA"/>
</dbReference>
<evidence type="ECO:0000313" key="2">
    <source>
        <dbReference type="EMBL" id="CAG5084532.1"/>
    </source>
</evidence>
<dbReference type="Proteomes" id="UP001158576">
    <property type="component" value="Chromosome PAR"/>
</dbReference>
<protein>
    <submittedName>
        <fullName evidence="2">Oidioi.mRNA.OKI2018_I69.PAR.g10665.t1.cds</fullName>
    </submittedName>
</protein>
<evidence type="ECO:0000259" key="1">
    <source>
        <dbReference type="PROSITE" id="PS50188"/>
    </source>
</evidence>
<proteinExistence type="predicted"/>
<keyword evidence="3" id="KW-1185">Reference proteome</keyword>
<sequence length="239" mass="27600">MASEVNQLLNNIEDLKISDGVYMSEKDNIMGIIARTLRHRKEEVDKSAIRNDIFNRFSALKRMDRPTMHQWDPANSSRELLNFDPNDPGHIWQEDQKGWKYAVSKLGHTKNIQFWHTEFIDSSYPKIPTLSLGICTLPFDSDVQTRGIYNCNSIWVYTAHNGMCYHKGKSTKLDTFTIGDIVTLKLDLTNRKLLISLNGGLFREGFSCLPRNETFYAFASLSDTKGNRTDEIRIVRYPR</sequence>
<dbReference type="Gene3D" id="2.60.120.920">
    <property type="match status" value="1"/>
</dbReference>
<dbReference type="InterPro" id="IPR043136">
    <property type="entry name" value="B30.2/SPRY_sf"/>
</dbReference>